<accession>A0A0T7GDS7</accession>
<evidence type="ECO:0000313" key="2">
    <source>
        <dbReference type="EMBL" id="CDZ45451.1"/>
    </source>
</evidence>
<evidence type="ECO:0000313" key="3">
    <source>
        <dbReference type="Proteomes" id="UP000039660"/>
    </source>
</evidence>
<evidence type="ECO:0000256" key="1">
    <source>
        <dbReference type="SAM" id="MobiDB-lite"/>
    </source>
</evidence>
<name>A0A0T7GDS7_NEOGA</name>
<feature type="region of interest" description="Disordered" evidence="1">
    <location>
        <begin position="16"/>
        <end position="39"/>
    </location>
</feature>
<sequence length="207" mass="22830">MIFRILPRFLNSAVPSFSASSDSSCSISRTLPSPRGLRRGKWSRITSSRTAMILRKDRATGTIRLVASLVLHTRKRMETGIAGPSAHFYRRQGVRFSCRNGHQIAHPTLEPIWLRPPHSPDAAIWPPCWNRFWLGRGFAEADAAFGRIKVARDSYPSNQLALDPGGCANSGAEYVPQSPSGFADAPSCERPCAISCCWRAGRCSWTG</sequence>
<gene>
    <name evidence="2" type="ORF">NGAL_HAMBI1189_08660</name>
</gene>
<proteinExistence type="predicted"/>
<feature type="compositionally biased region" description="Low complexity" evidence="1">
    <location>
        <begin position="16"/>
        <end position="28"/>
    </location>
</feature>
<reference evidence="2 3" key="1">
    <citation type="submission" date="2014-08" db="EMBL/GenBank/DDBJ databases">
        <authorList>
            <person name="Chen Y.-H."/>
        </authorList>
    </citation>
    <scope>NUCLEOTIDE SEQUENCE [LARGE SCALE GENOMIC DNA]</scope>
</reference>
<organism evidence="2 3">
    <name type="scientific">Neorhizobium galegae bv. officinalis</name>
    <dbReference type="NCBI Taxonomy" id="323656"/>
    <lineage>
        <taxon>Bacteria</taxon>
        <taxon>Pseudomonadati</taxon>
        <taxon>Pseudomonadota</taxon>
        <taxon>Alphaproteobacteria</taxon>
        <taxon>Hyphomicrobiales</taxon>
        <taxon>Rhizobiaceae</taxon>
        <taxon>Rhizobium/Agrobacterium group</taxon>
        <taxon>Neorhizobium</taxon>
    </lineage>
</organism>
<dbReference type="EMBL" id="CCRK01000002">
    <property type="protein sequence ID" value="CDZ45451.1"/>
    <property type="molecule type" value="Genomic_DNA"/>
</dbReference>
<dbReference type="Proteomes" id="UP000039660">
    <property type="component" value="Unassembled WGS sequence"/>
</dbReference>
<protein>
    <submittedName>
        <fullName evidence="2">Uncharacterized protein</fullName>
    </submittedName>
</protein>
<dbReference type="AlphaFoldDB" id="A0A0T7GDS7"/>